<dbReference type="InterPro" id="IPR018912">
    <property type="entry name" value="DUF2478"/>
</dbReference>
<protein>
    <recommendedName>
        <fullName evidence="3">Molybdenum ABC transporter ATP-binding protein</fullName>
    </recommendedName>
</protein>
<dbReference type="OrthoDB" id="5918880at2"/>
<dbReference type="EMBL" id="CP017637">
    <property type="protein sequence ID" value="APG12902.1"/>
    <property type="molecule type" value="Genomic_DNA"/>
</dbReference>
<evidence type="ECO:0008006" key="3">
    <source>
        <dbReference type="Google" id="ProtNLM"/>
    </source>
</evidence>
<dbReference type="RefSeq" id="WP_071915152.1">
    <property type="nucleotide sequence ID" value="NZ_CP017637.1"/>
</dbReference>
<dbReference type="AlphaFoldDB" id="A0A1L3FI73"/>
<dbReference type="Proteomes" id="UP000181962">
    <property type="component" value="Chromosome"/>
</dbReference>
<proteinExistence type="predicted"/>
<evidence type="ECO:0000313" key="1">
    <source>
        <dbReference type="EMBL" id="APG12902.1"/>
    </source>
</evidence>
<organism evidence="1 2">
    <name type="scientific">Bradyrhizobium japonicum</name>
    <dbReference type="NCBI Taxonomy" id="375"/>
    <lineage>
        <taxon>Bacteria</taxon>
        <taxon>Pseudomonadati</taxon>
        <taxon>Pseudomonadota</taxon>
        <taxon>Alphaproteobacteria</taxon>
        <taxon>Hyphomicrobiales</taxon>
        <taxon>Nitrobacteraceae</taxon>
        <taxon>Bradyrhizobium</taxon>
    </lineage>
</organism>
<accession>A0A1L3FI73</accession>
<sequence>MFDAQCDLAALVYEAHQDPDAVLRSFAADLNARGCRVVGMVQAGQCADSSLSAVLLHSGETLLLAQDFDPAARGCRLDLARLQNAGMRIADALSHGADLVIINRFGKRERDGKGLSHLIGRALDADIPVVIAVGRDHFADWIKFAGGMSVRLGCERGALEAWWRSISTSNARLDVGSHPTVCEILK</sequence>
<name>A0A1L3FI73_BRAJP</name>
<gene>
    <name evidence="1" type="ORF">BKD09_31630</name>
</gene>
<evidence type="ECO:0000313" key="2">
    <source>
        <dbReference type="Proteomes" id="UP000181962"/>
    </source>
</evidence>
<reference evidence="1 2" key="1">
    <citation type="submission" date="2016-11" db="EMBL/GenBank/DDBJ databases">
        <title>Complete Genome Sequence of Bradyrhizobium sp. strain J5, an isolated from soybean nodule in Hokkaido.</title>
        <authorList>
            <person name="Kanehara K."/>
        </authorList>
    </citation>
    <scope>NUCLEOTIDE SEQUENCE [LARGE SCALE GENOMIC DNA]</scope>
    <source>
        <strain evidence="1 2">J5</strain>
    </source>
</reference>
<dbReference type="Pfam" id="PF10649">
    <property type="entry name" value="DUF2478"/>
    <property type="match status" value="1"/>
</dbReference>